<feature type="compositionally biased region" description="Basic and acidic residues" evidence="9">
    <location>
        <begin position="317"/>
        <end position="334"/>
    </location>
</feature>
<dbReference type="SUPFAM" id="SSF50729">
    <property type="entry name" value="PH domain-like"/>
    <property type="match status" value="1"/>
</dbReference>
<evidence type="ECO:0000256" key="6">
    <source>
        <dbReference type="RuleBase" id="RU003844"/>
    </source>
</evidence>
<dbReference type="OMA" id="LPEMKGW"/>
<proteinExistence type="inferred from homology"/>
<dbReference type="Proteomes" id="UP000887565">
    <property type="component" value="Unplaced"/>
</dbReference>
<dbReference type="InterPro" id="IPR000648">
    <property type="entry name" value="Oxysterol-bd"/>
</dbReference>
<dbReference type="WBParaSite" id="nRc.2.0.1.t32691-RA">
    <property type="protein sequence ID" value="nRc.2.0.1.t32691-RA"/>
    <property type="gene ID" value="nRc.2.0.1.g32691"/>
</dbReference>
<feature type="coiled-coil region" evidence="8">
    <location>
        <begin position="240"/>
        <end position="267"/>
    </location>
</feature>
<dbReference type="Pfam" id="PF01237">
    <property type="entry name" value="Oxysterol_BP"/>
    <property type="match status" value="1"/>
</dbReference>
<evidence type="ECO:0000256" key="4">
    <source>
        <dbReference type="ARBA" id="ARBA00023055"/>
    </source>
</evidence>
<name>A0A915K2Z2_ROMCU</name>
<dbReference type="Gene3D" id="2.40.160.120">
    <property type="match status" value="1"/>
</dbReference>
<evidence type="ECO:0000256" key="9">
    <source>
        <dbReference type="SAM" id="MobiDB-lite"/>
    </source>
</evidence>
<dbReference type="GO" id="GO:0006869">
    <property type="term" value="P:lipid transport"/>
    <property type="evidence" value="ECO:0007669"/>
    <property type="project" value="UniProtKB-KW"/>
</dbReference>
<protein>
    <recommendedName>
        <fullName evidence="7">Oxysterol-binding protein</fullName>
    </recommendedName>
</protein>
<dbReference type="InterPro" id="IPR011993">
    <property type="entry name" value="PH-like_dom_sf"/>
</dbReference>
<comment type="similarity">
    <text evidence="1 6">Belongs to the OSBP family.</text>
</comment>
<dbReference type="PROSITE" id="PS50003">
    <property type="entry name" value="PH_DOMAIN"/>
    <property type="match status" value="1"/>
</dbReference>
<feature type="domain" description="PH" evidence="10">
    <location>
        <begin position="76"/>
        <end position="127"/>
    </location>
</feature>
<evidence type="ECO:0000256" key="3">
    <source>
        <dbReference type="ARBA" id="ARBA00022553"/>
    </source>
</evidence>
<feature type="region of interest" description="Disordered" evidence="9">
    <location>
        <begin position="305"/>
        <end position="334"/>
    </location>
</feature>
<reference evidence="12" key="1">
    <citation type="submission" date="2022-11" db="UniProtKB">
        <authorList>
            <consortium name="WormBaseParasite"/>
        </authorList>
    </citation>
    <scope>IDENTIFICATION</scope>
</reference>
<feature type="region of interest" description="Disordered" evidence="9">
    <location>
        <begin position="275"/>
        <end position="294"/>
    </location>
</feature>
<sequence length="808" mass="92538">MKMHFLHHNSCYNISDGSEISIESKLTTGAGRCRPSSKRRTSPCPQTIMTFSRIILQLNGFVLPFRNQAEVGHTCRGSINLQGAFIHTEIDSSTFVISNGATQTFHLKASNEVERQKWVTTLELARVRAIKAAESEEEEEMKLENEAGELESHGDLLNTLRSLQVKIDDLTTCQGLIVKHGNSLQKSLVDMECAPDVPTKVREINERATLFRITTNAMITACNEFTTLAQSQGKKWQRLLQLEHEKRLRLQTQIEELAKQHSALERAALKETSNRIRNLSPGGCKTLSDEESETFHDAAENVYEDEDEIGEDGGSLHSREANDNDEEEHRKKISDRRITENLLRFQIIAAKSDERPTSLQKSPSQDIVKKSFTQRRKTIPLKLTTSINLWSIMKNCIGKELSKIPMPINFNEPLSMLQRLTEDFEYSNLLDRAANCADACEQMCYVAAFTVSSYASTAVRIGKPFNPLLGETYECDRTEDLGWKAINEQVSHHPPTAAQHVEGRNWILWQEFTMSSKFRGKYLSIIPLGTAHLLFKESKTIKIIGETEKKNRRLVFLVLVGQYSRNVAETLQYLCHMFCLSTIHVTEPRGKLWVDNHGDMTIENNKTGDMCHMKYIPYSYFSREIPRKVTGIVTDKIGRASFVVQGTWDDYIEYGKVLHENNSGNNGSSKPILETTPMKQIWKKHAPIPGSEKIYNFTQLAIELNEPEEGVAPTDCRNRPDQRLMEEGRWDDSNAEKMRLEEKQRVVRRRREAEAEKAVSEEREYKGHEPVWFVKQKDAFTGNVIHVYNGQYWQCKKNKDWHLCPDIY</sequence>
<keyword evidence="3" id="KW-0597">Phosphoprotein</keyword>
<accession>A0A915K2Z2</accession>
<dbReference type="PROSITE" id="PS01013">
    <property type="entry name" value="OSBP"/>
    <property type="match status" value="1"/>
</dbReference>
<evidence type="ECO:0000313" key="11">
    <source>
        <dbReference type="Proteomes" id="UP000887565"/>
    </source>
</evidence>
<keyword evidence="8" id="KW-0175">Coiled coil</keyword>
<dbReference type="PANTHER" id="PTHR10972:SF205">
    <property type="entry name" value="OXYSTEROL-BINDING PROTEIN 1"/>
    <property type="match status" value="1"/>
</dbReference>
<dbReference type="InterPro" id="IPR018494">
    <property type="entry name" value="Oxysterol-bd_CS"/>
</dbReference>
<keyword evidence="4 7" id="KW-0445">Lipid transport</keyword>
<evidence type="ECO:0000256" key="8">
    <source>
        <dbReference type="SAM" id="Coils"/>
    </source>
</evidence>
<organism evidence="11 12">
    <name type="scientific">Romanomermis culicivorax</name>
    <name type="common">Nematode worm</name>
    <dbReference type="NCBI Taxonomy" id="13658"/>
    <lineage>
        <taxon>Eukaryota</taxon>
        <taxon>Metazoa</taxon>
        <taxon>Ecdysozoa</taxon>
        <taxon>Nematoda</taxon>
        <taxon>Enoplea</taxon>
        <taxon>Dorylaimia</taxon>
        <taxon>Mermithida</taxon>
        <taxon>Mermithoidea</taxon>
        <taxon>Mermithidae</taxon>
        <taxon>Romanomermis</taxon>
    </lineage>
</organism>
<keyword evidence="11" id="KW-1185">Reference proteome</keyword>
<evidence type="ECO:0000259" key="10">
    <source>
        <dbReference type="PROSITE" id="PS50003"/>
    </source>
</evidence>
<evidence type="ECO:0000313" key="12">
    <source>
        <dbReference type="WBParaSite" id="nRc.2.0.1.t32691-RA"/>
    </source>
</evidence>
<dbReference type="GO" id="GO:0005886">
    <property type="term" value="C:plasma membrane"/>
    <property type="evidence" value="ECO:0007669"/>
    <property type="project" value="TreeGrafter"/>
</dbReference>
<keyword evidence="5" id="KW-0446">Lipid-binding</keyword>
<keyword evidence="2 7" id="KW-0813">Transport</keyword>
<dbReference type="SUPFAM" id="SSF144000">
    <property type="entry name" value="Oxysterol-binding protein-like"/>
    <property type="match status" value="1"/>
</dbReference>
<dbReference type="PANTHER" id="PTHR10972">
    <property type="entry name" value="OXYSTEROL-BINDING PROTEIN-RELATED"/>
    <property type="match status" value="1"/>
</dbReference>
<dbReference type="GO" id="GO:0005829">
    <property type="term" value="C:cytosol"/>
    <property type="evidence" value="ECO:0007669"/>
    <property type="project" value="TreeGrafter"/>
</dbReference>
<dbReference type="GO" id="GO:0097038">
    <property type="term" value="C:perinuclear endoplasmic reticulum"/>
    <property type="evidence" value="ECO:0007669"/>
    <property type="project" value="TreeGrafter"/>
</dbReference>
<evidence type="ECO:0000256" key="5">
    <source>
        <dbReference type="ARBA" id="ARBA00023121"/>
    </source>
</evidence>
<evidence type="ECO:0000256" key="1">
    <source>
        <dbReference type="ARBA" id="ARBA00008842"/>
    </source>
</evidence>
<dbReference type="Gene3D" id="2.30.29.30">
    <property type="entry name" value="Pleckstrin-homology domain (PH domain)/Phosphotyrosine-binding domain (PTB)"/>
    <property type="match status" value="1"/>
</dbReference>
<evidence type="ECO:0000256" key="7">
    <source>
        <dbReference type="RuleBase" id="RU003845"/>
    </source>
</evidence>
<dbReference type="GO" id="GO:0032934">
    <property type="term" value="F:sterol binding"/>
    <property type="evidence" value="ECO:0007669"/>
    <property type="project" value="TreeGrafter"/>
</dbReference>
<dbReference type="InterPro" id="IPR037239">
    <property type="entry name" value="OSBP_sf"/>
</dbReference>
<dbReference type="InterPro" id="IPR001849">
    <property type="entry name" value="PH_domain"/>
</dbReference>
<dbReference type="AlphaFoldDB" id="A0A915K2Z2"/>
<feature type="coiled-coil region" evidence="8">
    <location>
        <begin position="126"/>
        <end position="153"/>
    </location>
</feature>
<evidence type="ECO:0000256" key="2">
    <source>
        <dbReference type="ARBA" id="ARBA00022448"/>
    </source>
</evidence>